<feature type="domain" description="Sulfatase N-terminal" evidence="8">
    <location>
        <begin position="35"/>
        <end position="359"/>
    </location>
</feature>
<dbReference type="InterPro" id="IPR000917">
    <property type="entry name" value="Sulfatase_N"/>
</dbReference>
<dbReference type="GO" id="GO:0004065">
    <property type="term" value="F:arylsulfatase activity"/>
    <property type="evidence" value="ECO:0007669"/>
    <property type="project" value="UniProtKB-EC"/>
</dbReference>
<dbReference type="PANTHER" id="PTHR42693:SF42">
    <property type="entry name" value="ARYLSULFATASE G"/>
    <property type="match status" value="1"/>
</dbReference>
<proteinExistence type="inferred from homology"/>
<evidence type="ECO:0000256" key="4">
    <source>
        <dbReference type="ARBA" id="ARBA00022729"/>
    </source>
</evidence>
<reference evidence="9 10" key="1">
    <citation type="submission" date="2019-02" db="EMBL/GenBank/DDBJ databases">
        <title>Deep-cultivation of Planctomycetes and their phenomic and genomic characterization uncovers novel biology.</title>
        <authorList>
            <person name="Wiegand S."/>
            <person name="Jogler M."/>
            <person name="Boedeker C."/>
            <person name="Pinto D."/>
            <person name="Vollmers J."/>
            <person name="Rivas-Marin E."/>
            <person name="Kohn T."/>
            <person name="Peeters S.H."/>
            <person name="Heuer A."/>
            <person name="Rast P."/>
            <person name="Oberbeckmann S."/>
            <person name="Bunk B."/>
            <person name="Jeske O."/>
            <person name="Meyerdierks A."/>
            <person name="Storesund J.E."/>
            <person name="Kallscheuer N."/>
            <person name="Luecker S."/>
            <person name="Lage O.M."/>
            <person name="Pohl T."/>
            <person name="Merkel B.J."/>
            <person name="Hornburger P."/>
            <person name="Mueller R.-W."/>
            <person name="Bruemmer F."/>
            <person name="Labrenz M."/>
            <person name="Spormann A.M."/>
            <person name="Op den Camp H."/>
            <person name="Overmann J."/>
            <person name="Amann R."/>
            <person name="Jetten M.S.M."/>
            <person name="Mascher T."/>
            <person name="Medema M.H."/>
            <person name="Devos D.P."/>
            <person name="Kaster A.-K."/>
            <person name="Ovreas L."/>
            <person name="Rohde M."/>
            <person name="Galperin M.Y."/>
            <person name="Jogler C."/>
        </authorList>
    </citation>
    <scope>NUCLEOTIDE SEQUENCE [LARGE SCALE GENOMIC DNA]</scope>
    <source>
        <strain evidence="9 10">Pan161</strain>
    </source>
</reference>
<keyword evidence="6" id="KW-0106">Calcium</keyword>
<gene>
    <name evidence="9" type="ORF">Pan161_55560</name>
</gene>
<dbReference type="CDD" id="cd16155">
    <property type="entry name" value="sulfatase_like"/>
    <property type="match status" value="1"/>
</dbReference>
<dbReference type="EMBL" id="CP036343">
    <property type="protein sequence ID" value="QDT93869.1"/>
    <property type="molecule type" value="Genomic_DNA"/>
</dbReference>
<evidence type="ECO:0000256" key="3">
    <source>
        <dbReference type="ARBA" id="ARBA00022723"/>
    </source>
</evidence>
<dbReference type="EC" id="3.1.6.1" evidence="9"/>
<dbReference type="KEGG" id="gax:Pan161_55560"/>
<evidence type="ECO:0000313" key="9">
    <source>
        <dbReference type="EMBL" id="QDT93869.1"/>
    </source>
</evidence>
<evidence type="ECO:0000313" key="10">
    <source>
        <dbReference type="Proteomes" id="UP000316855"/>
    </source>
</evidence>
<dbReference type="GO" id="GO:0046872">
    <property type="term" value="F:metal ion binding"/>
    <property type="evidence" value="ECO:0007669"/>
    <property type="project" value="UniProtKB-KW"/>
</dbReference>
<dbReference type="RefSeq" id="WP_145231833.1">
    <property type="nucleotide sequence ID" value="NZ_CP036343.1"/>
</dbReference>
<keyword evidence="5 9" id="KW-0378">Hydrolase</keyword>
<evidence type="ECO:0000256" key="6">
    <source>
        <dbReference type="ARBA" id="ARBA00022837"/>
    </source>
</evidence>
<dbReference type="Gene3D" id="3.40.720.10">
    <property type="entry name" value="Alkaline Phosphatase, subunit A"/>
    <property type="match status" value="1"/>
</dbReference>
<evidence type="ECO:0000259" key="8">
    <source>
        <dbReference type="Pfam" id="PF00884"/>
    </source>
</evidence>
<evidence type="ECO:0000256" key="7">
    <source>
        <dbReference type="SAM" id="MobiDB-lite"/>
    </source>
</evidence>
<dbReference type="OrthoDB" id="9762324at2"/>
<dbReference type="Proteomes" id="UP000316855">
    <property type="component" value="Chromosome"/>
</dbReference>
<evidence type="ECO:0000256" key="5">
    <source>
        <dbReference type="ARBA" id="ARBA00022801"/>
    </source>
</evidence>
<accession>A0A517VLH1</accession>
<dbReference type="InterPro" id="IPR050738">
    <property type="entry name" value="Sulfatase"/>
</dbReference>
<protein>
    <submittedName>
        <fullName evidence="9">Arylsulfatase</fullName>
        <ecNumber evidence="9">3.1.6.1</ecNumber>
    </submittedName>
</protein>
<dbReference type="PROSITE" id="PS51257">
    <property type="entry name" value="PROKAR_LIPOPROTEIN"/>
    <property type="match status" value="1"/>
</dbReference>
<dbReference type="AlphaFoldDB" id="A0A517VLH1"/>
<organism evidence="9 10">
    <name type="scientific">Gimesia algae</name>
    <dbReference type="NCBI Taxonomy" id="2527971"/>
    <lineage>
        <taxon>Bacteria</taxon>
        <taxon>Pseudomonadati</taxon>
        <taxon>Planctomycetota</taxon>
        <taxon>Planctomycetia</taxon>
        <taxon>Planctomycetales</taxon>
        <taxon>Planctomycetaceae</taxon>
        <taxon>Gimesia</taxon>
    </lineage>
</organism>
<dbReference type="PANTHER" id="PTHR42693">
    <property type="entry name" value="ARYLSULFATASE FAMILY MEMBER"/>
    <property type="match status" value="1"/>
</dbReference>
<dbReference type="SUPFAM" id="SSF53649">
    <property type="entry name" value="Alkaline phosphatase-like"/>
    <property type="match status" value="1"/>
</dbReference>
<comment type="cofactor">
    <cofactor evidence="1">
        <name>Ca(2+)</name>
        <dbReference type="ChEBI" id="CHEBI:29108"/>
    </cofactor>
</comment>
<keyword evidence="3" id="KW-0479">Metal-binding</keyword>
<dbReference type="InterPro" id="IPR017850">
    <property type="entry name" value="Alkaline_phosphatase_core_sf"/>
</dbReference>
<dbReference type="Pfam" id="PF00884">
    <property type="entry name" value="Sulfatase"/>
    <property type="match status" value="1"/>
</dbReference>
<sequence>MKAHLRTPLILFLIFSCYFISLCRTSHATEKAARPNILFLFSDDQRADAVSAYDNPHIQTPNLDQLVKSGFSFRNAFCMGSIHGAVCQPSRAMLNSGRSLYHVPMDLKGVITLPQLLKQAGYETFGTGKWHNHRDSFQKSFTTGTAAFMGGMSNHLEVPVVDLKEGKFENKRTGKKFSSELFVDAAVDFLKQQPAEKPFYAYVAFTAPHDPRMPPESAMKAYENSQPPLPKNFMPQHPFNNGWLTGRDESLTGWPRQPEIVREQLAEYYGMITHMDAQIGRILQTLKERKLEKNTIVIFSSDHGLALGSHGLLGKQNLYEHSMKAPLIFKGPGIPENQSSDALVYLYDIFPTVCDLTQIQVPSGVEGSDLALLWRGKTDRVRDSLFTTYEDLMRAVRDERWKLIRYPQINKTQLFDLKEDPHELQDLSEHPDQKERIAKMLVELKRWQKKTDDKQSLTSKYPKPEAIDLTGRKRKPDQHQPDWIVKKYFDSE</sequence>
<evidence type="ECO:0000256" key="1">
    <source>
        <dbReference type="ARBA" id="ARBA00001913"/>
    </source>
</evidence>
<feature type="region of interest" description="Disordered" evidence="7">
    <location>
        <begin position="450"/>
        <end position="481"/>
    </location>
</feature>
<evidence type="ECO:0000256" key="2">
    <source>
        <dbReference type="ARBA" id="ARBA00008779"/>
    </source>
</evidence>
<keyword evidence="10" id="KW-1185">Reference proteome</keyword>
<comment type="similarity">
    <text evidence="2">Belongs to the sulfatase family.</text>
</comment>
<name>A0A517VLH1_9PLAN</name>
<keyword evidence="4" id="KW-0732">Signal</keyword>